<dbReference type="Proteomes" id="UP000619260">
    <property type="component" value="Unassembled WGS sequence"/>
</dbReference>
<evidence type="ECO:0000313" key="3">
    <source>
        <dbReference type="Proteomes" id="UP000619260"/>
    </source>
</evidence>
<gene>
    <name evidence="2" type="ORF">Val02_01820</name>
</gene>
<evidence type="ECO:0000313" key="2">
    <source>
        <dbReference type="EMBL" id="GIJ43296.1"/>
    </source>
</evidence>
<dbReference type="PROSITE" id="PS50851">
    <property type="entry name" value="CHEW"/>
    <property type="match status" value="1"/>
</dbReference>
<proteinExistence type="predicted"/>
<protein>
    <recommendedName>
        <fullName evidence="1">CheW-like domain-containing protein</fullName>
    </recommendedName>
</protein>
<name>A0A8J3YG02_9ACTN</name>
<dbReference type="Pfam" id="PF01584">
    <property type="entry name" value="CheW"/>
    <property type="match status" value="3"/>
</dbReference>
<keyword evidence="3" id="KW-1185">Reference proteome</keyword>
<dbReference type="Gene3D" id="2.30.30.40">
    <property type="entry name" value="SH3 Domains"/>
    <property type="match status" value="2"/>
</dbReference>
<sequence length="468" mass="48845">MSGYGVFAVADVCVALPLAELREVIPAPSGYAPLLAESPGLVGAVNLRNQLIPVLDLERALGRTSPRPLDVVVIVSHEEHLFGVLASGVRDVVEIEEARTFDVEIGAAGLALFARSFEYGDDVVCVLDTAAVRALPGLPVVRAAPMATVEHAGAAGDRSMMMLLRCERLAMCIEVAHVHSVIPELILKSSPLDGDVVRGVVVVDDHEVPVADPLMFLGLGALPADASRGVALRCERGVVVLAVSDVVSIVPVDRSQRLPLPPGITPSSEIVTGVIPWEEGGPYLFIDGAAACADPDLGGLAALGIPIGTPSAPPAPAAGSATDDLTGRVVEPSDRKFLTYRAGVEVATPLEQIEEIVAYPEALVPIEGGRAGVLGVFVHRGAAVPLTCLSTLFGLRPVADRASGRVLLVGGIGFLVPQLHAIENAVWEEKPRTAPPGGTPLYESALVEVGAAGERRMLPHIDLRRIFA</sequence>
<dbReference type="PANTHER" id="PTHR22617">
    <property type="entry name" value="CHEMOTAXIS SENSOR HISTIDINE KINASE-RELATED"/>
    <property type="match status" value="1"/>
</dbReference>
<accession>A0A8J3YG02</accession>
<dbReference type="PANTHER" id="PTHR22617:SF23">
    <property type="entry name" value="CHEMOTAXIS PROTEIN CHEW"/>
    <property type="match status" value="1"/>
</dbReference>
<dbReference type="SUPFAM" id="SSF50341">
    <property type="entry name" value="CheW-like"/>
    <property type="match status" value="3"/>
</dbReference>
<dbReference type="InterPro" id="IPR002545">
    <property type="entry name" value="CheW-lke_dom"/>
</dbReference>
<feature type="domain" description="CheW-like" evidence="1">
    <location>
        <begin position="1"/>
        <end position="138"/>
    </location>
</feature>
<dbReference type="AlphaFoldDB" id="A0A8J3YG02"/>
<dbReference type="GO" id="GO:0006935">
    <property type="term" value="P:chemotaxis"/>
    <property type="evidence" value="ECO:0007669"/>
    <property type="project" value="InterPro"/>
</dbReference>
<reference evidence="2" key="1">
    <citation type="submission" date="2021-01" db="EMBL/GenBank/DDBJ databases">
        <title>Whole genome shotgun sequence of Virgisporangium aliadipatigenens NBRC 105644.</title>
        <authorList>
            <person name="Komaki H."/>
            <person name="Tamura T."/>
        </authorList>
    </citation>
    <scope>NUCLEOTIDE SEQUENCE</scope>
    <source>
        <strain evidence="2">NBRC 105644</strain>
    </source>
</reference>
<dbReference type="InterPro" id="IPR039315">
    <property type="entry name" value="CheW"/>
</dbReference>
<dbReference type="InterPro" id="IPR036061">
    <property type="entry name" value="CheW-like_dom_sf"/>
</dbReference>
<evidence type="ECO:0000259" key="1">
    <source>
        <dbReference type="PROSITE" id="PS50851"/>
    </source>
</evidence>
<comment type="caution">
    <text evidence="2">The sequence shown here is derived from an EMBL/GenBank/DDBJ whole genome shotgun (WGS) entry which is preliminary data.</text>
</comment>
<dbReference type="GO" id="GO:0005829">
    <property type="term" value="C:cytosol"/>
    <property type="evidence" value="ECO:0007669"/>
    <property type="project" value="TreeGrafter"/>
</dbReference>
<dbReference type="Gene3D" id="2.40.50.180">
    <property type="entry name" value="CheA-289, Domain 4"/>
    <property type="match status" value="3"/>
</dbReference>
<dbReference type="EMBL" id="BOPF01000002">
    <property type="protein sequence ID" value="GIJ43296.1"/>
    <property type="molecule type" value="Genomic_DNA"/>
</dbReference>
<organism evidence="2 3">
    <name type="scientific">Virgisporangium aliadipatigenens</name>
    <dbReference type="NCBI Taxonomy" id="741659"/>
    <lineage>
        <taxon>Bacteria</taxon>
        <taxon>Bacillati</taxon>
        <taxon>Actinomycetota</taxon>
        <taxon>Actinomycetes</taxon>
        <taxon>Micromonosporales</taxon>
        <taxon>Micromonosporaceae</taxon>
        <taxon>Virgisporangium</taxon>
    </lineage>
</organism>
<dbReference type="GO" id="GO:0007165">
    <property type="term" value="P:signal transduction"/>
    <property type="evidence" value="ECO:0007669"/>
    <property type="project" value="InterPro"/>
</dbReference>
<dbReference type="SMART" id="SM00260">
    <property type="entry name" value="CheW"/>
    <property type="match status" value="2"/>
</dbReference>
<dbReference type="RefSeq" id="WP_203896895.1">
    <property type="nucleotide sequence ID" value="NZ_BOPF01000002.1"/>
</dbReference>